<sequence length="281" mass="31334">MKRRCRSDDSKGTISPRDSTANGYSEGTSGIYDLPGLTSWPRRAQREPDGFQLARAEEIISRAVWKAKTNIGHLEGGAADRDSAQHLCMSQLNPHLEHTIFDAFFETEHSSSAAESGGLRFAEPAQRAFWMEMAEGDEGAPTHSRGRMSWADLAEEEEEEALHMPAAGEQPARTRVSCADLEEESASFMAAEPLERIAEAHSCKGCSEDLGRLAGPAKSVVKHLDPDQFFHKKGLDLLLEKLRHSPLQTLPIPDSFQKLERWNNLRRRDNESIPEFLVIVL</sequence>
<feature type="compositionally biased region" description="Basic and acidic residues" evidence="1">
    <location>
        <begin position="1"/>
        <end position="11"/>
    </location>
</feature>
<evidence type="ECO:0000313" key="2">
    <source>
        <dbReference type="EMBL" id="OLP75804.1"/>
    </source>
</evidence>
<keyword evidence="3" id="KW-1185">Reference proteome</keyword>
<feature type="region of interest" description="Disordered" evidence="1">
    <location>
        <begin position="1"/>
        <end position="39"/>
    </location>
</feature>
<name>A0A1Q9BYP1_SYMMI</name>
<reference evidence="2 3" key="1">
    <citation type="submission" date="2016-02" db="EMBL/GenBank/DDBJ databases">
        <title>Genome analysis of coral dinoflagellate symbionts highlights evolutionary adaptations to a symbiotic lifestyle.</title>
        <authorList>
            <person name="Aranda M."/>
            <person name="Li Y."/>
            <person name="Liew Y.J."/>
            <person name="Baumgarten S."/>
            <person name="Simakov O."/>
            <person name="Wilson M."/>
            <person name="Piel J."/>
            <person name="Ashoor H."/>
            <person name="Bougouffa S."/>
            <person name="Bajic V.B."/>
            <person name="Ryu T."/>
            <person name="Ravasi T."/>
            <person name="Bayer T."/>
            <person name="Micklem G."/>
            <person name="Kim H."/>
            <person name="Bhak J."/>
            <person name="Lajeunesse T.C."/>
            <person name="Voolstra C.R."/>
        </authorList>
    </citation>
    <scope>NUCLEOTIDE SEQUENCE [LARGE SCALE GENOMIC DNA]</scope>
    <source>
        <strain evidence="2 3">CCMP2467</strain>
    </source>
</reference>
<evidence type="ECO:0000256" key="1">
    <source>
        <dbReference type="SAM" id="MobiDB-lite"/>
    </source>
</evidence>
<accession>A0A1Q9BYP1</accession>
<dbReference type="EMBL" id="LSRX01002267">
    <property type="protein sequence ID" value="OLP75804.1"/>
    <property type="molecule type" value="Genomic_DNA"/>
</dbReference>
<feature type="compositionally biased region" description="Polar residues" evidence="1">
    <location>
        <begin position="12"/>
        <end position="28"/>
    </location>
</feature>
<gene>
    <name evidence="2" type="ORF">AK812_SmicGene44340</name>
</gene>
<organism evidence="2 3">
    <name type="scientific">Symbiodinium microadriaticum</name>
    <name type="common">Dinoflagellate</name>
    <name type="synonym">Zooxanthella microadriatica</name>
    <dbReference type="NCBI Taxonomy" id="2951"/>
    <lineage>
        <taxon>Eukaryota</taxon>
        <taxon>Sar</taxon>
        <taxon>Alveolata</taxon>
        <taxon>Dinophyceae</taxon>
        <taxon>Suessiales</taxon>
        <taxon>Symbiodiniaceae</taxon>
        <taxon>Symbiodinium</taxon>
    </lineage>
</organism>
<dbReference type="OrthoDB" id="408944at2759"/>
<proteinExistence type="predicted"/>
<dbReference type="AlphaFoldDB" id="A0A1Q9BYP1"/>
<protein>
    <submittedName>
        <fullName evidence="2">Uncharacterized protein</fullName>
    </submittedName>
</protein>
<dbReference type="Proteomes" id="UP000186817">
    <property type="component" value="Unassembled WGS sequence"/>
</dbReference>
<evidence type="ECO:0000313" key="3">
    <source>
        <dbReference type="Proteomes" id="UP000186817"/>
    </source>
</evidence>
<comment type="caution">
    <text evidence="2">The sequence shown here is derived from an EMBL/GenBank/DDBJ whole genome shotgun (WGS) entry which is preliminary data.</text>
</comment>